<dbReference type="Proteomes" id="UP000031057">
    <property type="component" value="Unassembled WGS sequence"/>
</dbReference>
<reference evidence="6 7" key="1">
    <citation type="submission" date="2014-10" db="EMBL/GenBank/DDBJ databases">
        <title>Genome sequence of Novosphingobium malaysiense MUSC 273(T).</title>
        <authorList>
            <person name="Lee L.-H."/>
        </authorList>
    </citation>
    <scope>NUCLEOTIDE SEQUENCE [LARGE SCALE GENOMIC DNA]</scope>
    <source>
        <strain evidence="6 7">MUSC 273</strain>
    </source>
</reference>
<feature type="domain" description="HTH crp-type" evidence="5">
    <location>
        <begin position="123"/>
        <end position="196"/>
    </location>
</feature>
<evidence type="ECO:0000256" key="1">
    <source>
        <dbReference type="ARBA" id="ARBA00023015"/>
    </source>
</evidence>
<dbReference type="Gene3D" id="2.60.120.10">
    <property type="entry name" value="Jelly Rolls"/>
    <property type="match status" value="1"/>
</dbReference>
<evidence type="ECO:0000256" key="2">
    <source>
        <dbReference type="ARBA" id="ARBA00023125"/>
    </source>
</evidence>
<proteinExistence type="predicted"/>
<evidence type="ECO:0000256" key="3">
    <source>
        <dbReference type="ARBA" id="ARBA00023163"/>
    </source>
</evidence>
<dbReference type="Gene3D" id="1.10.10.10">
    <property type="entry name" value="Winged helix-like DNA-binding domain superfamily/Winged helix DNA-binding domain"/>
    <property type="match status" value="1"/>
</dbReference>
<organism evidence="6 7">
    <name type="scientific">Novosphingobium malaysiense</name>
    <dbReference type="NCBI Taxonomy" id="1348853"/>
    <lineage>
        <taxon>Bacteria</taxon>
        <taxon>Pseudomonadati</taxon>
        <taxon>Pseudomonadota</taxon>
        <taxon>Alphaproteobacteria</taxon>
        <taxon>Sphingomonadales</taxon>
        <taxon>Sphingomonadaceae</taxon>
        <taxon>Novosphingobium</taxon>
    </lineage>
</organism>
<dbReference type="InterPro" id="IPR036390">
    <property type="entry name" value="WH_DNA-bd_sf"/>
</dbReference>
<dbReference type="GO" id="GO:0003677">
    <property type="term" value="F:DNA binding"/>
    <property type="evidence" value="ECO:0007669"/>
    <property type="project" value="UniProtKB-KW"/>
</dbReference>
<evidence type="ECO:0000259" key="5">
    <source>
        <dbReference type="PROSITE" id="PS51063"/>
    </source>
</evidence>
<dbReference type="SUPFAM" id="SSF46785">
    <property type="entry name" value="Winged helix' DNA-binding domain"/>
    <property type="match status" value="1"/>
</dbReference>
<dbReference type="GO" id="GO:0006355">
    <property type="term" value="P:regulation of DNA-templated transcription"/>
    <property type="evidence" value="ECO:0007669"/>
    <property type="project" value="InterPro"/>
</dbReference>
<evidence type="ECO:0000259" key="4">
    <source>
        <dbReference type="PROSITE" id="PS50042"/>
    </source>
</evidence>
<keyword evidence="7" id="KW-1185">Reference proteome</keyword>
<dbReference type="STRING" id="1348853.LK12_12120"/>
<dbReference type="InterPro" id="IPR012318">
    <property type="entry name" value="HTH_CRP"/>
</dbReference>
<dbReference type="InterPro" id="IPR036388">
    <property type="entry name" value="WH-like_DNA-bd_sf"/>
</dbReference>
<accession>A0A0B1ZQS5</accession>
<dbReference type="SMART" id="SM00419">
    <property type="entry name" value="HTH_CRP"/>
    <property type="match status" value="1"/>
</dbReference>
<keyword evidence="1" id="KW-0805">Transcription regulation</keyword>
<sequence>MSEALKGTRRYSSDQPIWSEAARANDIYIVDQGCAYNFLILSSGRRYIGDVFGPGAICNWRRSDSSDAQLNINFKAGTQISALDFNIFHEVLSESHLLNNALRRMEVARELRRSQRTRNLIAQPATVRVINLLLDLEDEWSHSLQHDGWVPLPLTQEEMGDLLGLTQVHVNRVVRQLERDRCIRRRRGYFCILDRNRFADQIDYQWYSDGRRRR</sequence>
<feature type="domain" description="Cyclic nucleotide-binding" evidence="4">
    <location>
        <begin position="1"/>
        <end position="92"/>
    </location>
</feature>
<dbReference type="InterPro" id="IPR014710">
    <property type="entry name" value="RmlC-like_jellyroll"/>
</dbReference>
<keyword evidence="2" id="KW-0238">DNA-binding</keyword>
<dbReference type="AlphaFoldDB" id="A0A0B1ZQS5"/>
<dbReference type="InterPro" id="IPR018490">
    <property type="entry name" value="cNMP-bd_dom_sf"/>
</dbReference>
<evidence type="ECO:0000313" key="6">
    <source>
        <dbReference type="EMBL" id="KHK91557.1"/>
    </source>
</evidence>
<dbReference type="RefSeq" id="WP_039283983.1">
    <property type="nucleotide sequence ID" value="NZ_JTDI01000003.1"/>
</dbReference>
<name>A0A0B1ZQS5_9SPHN</name>
<dbReference type="EMBL" id="JTDI01000003">
    <property type="protein sequence ID" value="KHK91557.1"/>
    <property type="molecule type" value="Genomic_DNA"/>
</dbReference>
<dbReference type="PROSITE" id="PS50042">
    <property type="entry name" value="CNMP_BINDING_3"/>
    <property type="match status" value="1"/>
</dbReference>
<dbReference type="InterPro" id="IPR000595">
    <property type="entry name" value="cNMP-bd_dom"/>
</dbReference>
<dbReference type="SUPFAM" id="SSF51206">
    <property type="entry name" value="cAMP-binding domain-like"/>
    <property type="match status" value="1"/>
</dbReference>
<keyword evidence="3" id="KW-0804">Transcription</keyword>
<evidence type="ECO:0008006" key="8">
    <source>
        <dbReference type="Google" id="ProtNLM"/>
    </source>
</evidence>
<dbReference type="Pfam" id="PF13545">
    <property type="entry name" value="HTH_Crp_2"/>
    <property type="match status" value="1"/>
</dbReference>
<protein>
    <recommendedName>
        <fullName evidence="8">HTH crp-type domain-containing protein</fullName>
    </recommendedName>
</protein>
<evidence type="ECO:0000313" key="7">
    <source>
        <dbReference type="Proteomes" id="UP000031057"/>
    </source>
</evidence>
<comment type="caution">
    <text evidence="6">The sequence shown here is derived from an EMBL/GenBank/DDBJ whole genome shotgun (WGS) entry which is preliminary data.</text>
</comment>
<gene>
    <name evidence="6" type="ORF">LK12_12120</name>
</gene>
<dbReference type="PROSITE" id="PS51063">
    <property type="entry name" value="HTH_CRP_2"/>
    <property type="match status" value="1"/>
</dbReference>